<protein>
    <submittedName>
        <fullName evidence="3">Uncharacterized protein</fullName>
    </submittedName>
</protein>
<proteinExistence type="predicted"/>
<keyword evidence="4" id="KW-1185">Reference proteome</keyword>
<evidence type="ECO:0000313" key="3">
    <source>
        <dbReference type="EMBL" id="TXN31894.1"/>
    </source>
</evidence>
<organism evidence="3 4">
    <name type="scientific">Lacisediminihabitans profunda</name>
    <dbReference type="NCBI Taxonomy" id="2594790"/>
    <lineage>
        <taxon>Bacteria</taxon>
        <taxon>Bacillati</taxon>
        <taxon>Actinomycetota</taxon>
        <taxon>Actinomycetes</taxon>
        <taxon>Micrococcales</taxon>
        <taxon>Microbacteriaceae</taxon>
        <taxon>Lacisediminihabitans</taxon>
    </lineage>
</organism>
<dbReference type="Proteomes" id="UP000321379">
    <property type="component" value="Unassembled WGS sequence"/>
</dbReference>
<dbReference type="AlphaFoldDB" id="A0A5C8UTH4"/>
<reference evidence="3 4" key="1">
    <citation type="submission" date="2019-08" db="EMBL/GenBank/DDBJ databases">
        <title>Bacterial whole genome sequence for Glaciihabitans sp. CHu50b-6-2.</title>
        <authorList>
            <person name="Jin L."/>
        </authorList>
    </citation>
    <scope>NUCLEOTIDE SEQUENCE [LARGE SCALE GENOMIC DNA]</scope>
    <source>
        <strain evidence="3 4">CHu50b-6-2</strain>
    </source>
</reference>
<accession>A0A5C8UTH4</accession>
<gene>
    <name evidence="3" type="ORF">FVP33_02935</name>
</gene>
<dbReference type="EMBL" id="VRMG01000004">
    <property type="protein sequence ID" value="TXN31894.1"/>
    <property type="molecule type" value="Genomic_DNA"/>
</dbReference>
<feature type="region of interest" description="Disordered" evidence="2">
    <location>
        <begin position="176"/>
        <end position="197"/>
    </location>
</feature>
<evidence type="ECO:0000313" key="4">
    <source>
        <dbReference type="Proteomes" id="UP000321379"/>
    </source>
</evidence>
<evidence type="ECO:0000256" key="1">
    <source>
        <dbReference type="SAM" id="Coils"/>
    </source>
</evidence>
<feature type="compositionally biased region" description="Basic and acidic residues" evidence="2">
    <location>
        <begin position="176"/>
        <end position="189"/>
    </location>
</feature>
<feature type="coiled-coil region" evidence="1">
    <location>
        <begin position="54"/>
        <end position="81"/>
    </location>
</feature>
<sequence>MVQPFRFASPTDQVVCAFCARHVGGDKAEKRDADHLAMWSELYGEAMEQHAGYVAETTSELRTAEATIAELRARVAELTRSVADSFEGSDLGGARNLVETEVIRRSERKTELAQRQNDRIMAALWRVERLHRDADSGGNSCTCGKTTATCAEWKAVEPQRRTLRDWEARNLALLRGGERHALPEEHPEVRSIAPPRS</sequence>
<dbReference type="RefSeq" id="WP_147782143.1">
    <property type="nucleotide sequence ID" value="NZ_VRMG01000004.1"/>
</dbReference>
<keyword evidence="1" id="KW-0175">Coiled coil</keyword>
<comment type="caution">
    <text evidence="3">The sequence shown here is derived from an EMBL/GenBank/DDBJ whole genome shotgun (WGS) entry which is preliminary data.</text>
</comment>
<name>A0A5C8UTH4_9MICO</name>
<evidence type="ECO:0000256" key="2">
    <source>
        <dbReference type="SAM" id="MobiDB-lite"/>
    </source>
</evidence>